<evidence type="ECO:0000313" key="2">
    <source>
        <dbReference type="Proteomes" id="UP000003094"/>
    </source>
</evidence>
<proteinExistence type="predicted"/>
<gene>
    <name evidence="1" type="ORF">PVOR_08045</name>
</gene>
<reference evidence="1 2" key="1">
    <citation type="journal article" date="2010" name="BMC Genomics">
        <title>Genome sequence of the pattern forming Paenibacillus vortex bacterium reveals potential for thriving in complex environments.</title>
        <authorList>
            <person name="Sirota-Madi A."/>
            <person name="Olender T."/>
            <person name="Helman Y."/>
            <person name="Ingham C."/>
            <person name="Brainis I."/>
            <person name="Roth D."/>
            <person name="Hagi E."/>
            <person name="Brodsky L."/>
            <person name="Leshkowitz D."/>
            <person name="Galatenko V."/>
            <person name="Nikolaev V."/>
            <person name="Mugasimangalam R.C."/>
            <person name="Bransburg-Zabary S."/>
            <person name="Gutnick D.L."/>
            <person name="Lancet D."/>
            <person name="Ben-Jacob E."/>
        </authorList>
    </citation>
    <scope>NUCLEOTIDE SEQUENCE [LARGE SCALE GENOMIC DNA]</scope>
    <source>
        <strain evidence="1 2">V453</strain>
    </source>
</reference>
<protein>
    <submittedName>
        <fullName evidence="1">Uncharacterized protein</fullName>
    </submittedName>
</protein>
<dbReference type="AlphaFoldDB" id="A0A2R9SXX5"/>
<comment type="caution">
    <text evidence="1">The sequence shown here is derived from an EMBL/GenBank/DDBJ whole genome shotgun (WGS) entry which is preliminary data.</text>
</comment>
<evidence type="ECO:0000313" key="1">
    <source>
        <dbReference type="EMBL" id="EFU42225.1"/>
    </source>
</evidence>
<dbReference type="KEGG" id="pvo:PVOR_08045"/>
<organism evidence="1 2">
    <name type="scientific">Paenibacillus vortex V453</name>
    <dbReference type="NCBI Taxonomy" id="715225"/>
    <lineage>
        <taxon>Bacteria</taxon>
        <taxon>Bacillati</taxon>
        <taxon>Bacillota</taxon>
        <taxon>Bacilli</taxon>
        <taxon>Bacillales</taxon>
        <taxon>Paenibacillaceae</taxon>
        <taxon>Paenibacillus</taxon>
    </lineage>
</organism>
<dbReference type="Proteomes" id="UP000003094">
    <property type="component" value="Unassembled WGS sequence"/>
</dbReference>
<name>A0A2R9SXX5_9BACL</name>
<sequence>MDKAGPEGERLYLLFQEQIFKKFFSSKYCFIYRHDIYLCRNDI</sequence>
<keyword evidence="2" id="KW-1185">Reference proteome</keyword>
<accession>A0A2R9SXX5</accession>
<dbReference type="EMBL" id="ADHJ01000014">
    <property type="protein sequence ID" value="EFU42225.1"/>
    <property type="molecule type" value="Genomic_DNA"/>
</dbReference>